<dbReference type="InterPro" id="IPR011050">
    <property type="entry name" value="Pectin_lyase_fold/virulence"/>
</dbReference>
<dbReference type="Proteomes" id="UP000641588">
    <property type="component" value="Unassembled WGS sequence"/>
</dbReference>
<accession>A0A972K5S2</accession>
<dbReference type="InterPro" id="IPR001119">
    <property type="entry name" value="SLH_dom"/>
</dbReference>
<dbReference type="Gene3D" id="2.160.20.10">
    <property type="entry name" value="Single-stranded right-handed beta-helix, Pectin lyase-like"/>
    <property type="match status" value="3"/>
</dbReference>
<dbReference type="InterPro" id="IPR006626">
    <property type="entry name" value="PbH1"/>
</dbReference>
<dbReference type="PROSITE" id="PS51272">
    <property type="entry name" value="SLH"/>
    <property type="match status" value="3"/>
</dbReference>
<dbReference type="RefSeq" id="WP_171655590.1">
    <property type="nucleotide sequence ID" value="NZ_WHOD01000109.1"/>
</dbReference>
<name>A0A972K5S2_9BACL</name>
<dbReference type="SUPFAM" id="SSF51126">
    <property type="entry name" value="Pectin lyase-like"/>
    <property type="match status" value="2"/>
</dbReference>
<comment type="caution">
    <text evidence="2">The sequence shown here is derived from an EMBL/GenBank/DDBJ whole genome shotgun (WGS) entry which is preliminary data.</text>
</comment>
<dbReference type="SMART" id="SM00710">
    <property type="entry name" value="PbH1"/>
    <property type="match status" value="10"/>
</dbReference>
<dbReference type="Pfam" id="PF00395">
    <property type="entry name" value="SLH"/>
    <property type="match status" value="3"/>
</dbReference>
<sequence length="888" mass="97992">MKKILRSLLLLILVFPLIMTNEKVYSQSVFKDVGEEHWATKEIELLTEKKLINGYADGTFRTENPISRAESVAVLVRMLGLKAGKVMGSLPFRDVSLSHWSRDDIMIAYQNGLLSGYADGSFRPENNITRAEAAVLFSKAFKLRDGVAAQSFKDAAPSYWAYDLVNKLVVNELIEGTSLNTFEPEKAITRAEFSVVLARVLEKKIPFAINISKDLSKPAPDADATYSLITADWGIYKDGTHPVETTQGFNEALKWAHENGKTTFKVPEGTYLIKKQDPKLYVDTSARINMVPNMTFELDDNAIIQKETNGFGGYHTLHIGYGADNVTLKGGIYRGDKDSHDYSGGGTHEGGYGIVTEGANNLTIDGVKGVNFTGDGLIIGGSGTLIQDLYEKSFVSGAIDEKGDFVSDPTKIRFQGAINFNNPVFKKEREFEFSNGQKLTNIFDVYFYKEDGTFMNRLMDQKVRQIIQIPEGASYFYAVFNQSKSSAAYIEVWQRAVSKNVVVKNSEFAFNRRQGITIAGGDHITIINNELHDIKGTAPQAGIDVEAGYGENGFLNSNIFIKNNNFYNNAAYDVILYDGQNATVEGNHLSSKTKIGLAVSPPFTSALIKDNHFDGSNIFAYHDIKFEGNRMNDGSTHLEGPNLNIDGMTFTDSNFIVSSTVPFGITASNITMYNNKIESEMSLWVNPIHISNITMYGGGITGDASEGSIIDNFKVIGAGGLNLPPATYNNCEIESSSESTGIVTLDNPGKYIFNKCSFKVYTGILLTHPEADFAMSDSTFDMLEKRFVLKAVKAKRILFENNTITANKLENSTDYLVMIGDYWTKDYSSTVQEAIIRGNAITSNLEAEGISTQYAGTDAPPYTVENNVLTNAKLKLMKSTIQINNVEK</sequence>
<keyword evidence="3" id="KW-1185">Reference proteome</keyword>
<feature type="domain" description="SLH" evidence="1">
    <location>
        <begin position="88"/>
        <end position="151"/>
    </location>
</feature>
<gene>
    <name evidence="2" type="ORF">GC093_29615</name>
</gene>
<protein>
    <recommendedName>
        <fullName evidence="1">SLH domain-containing protein</fullName>
    </recommendedName>
</protein>
<evidence type="ECO:0000259" key="1">
    <source>
        <dbReference type="PROSITE" id="PS51272"/>
    </source>
</evidence>
<evidence type="ECO:0000313" key="3">
    <source>
        <dbReference type="Proteomes" id="UP000641588"/>
    </source>
</evidence>
<organism evidence="2 3">
    <name type="scientific">Paenibacillus foliorum</name>
    <dbReference type="NCBI Taxonomy" id="2654974"/>
    <lineage>
        <taxon>Bacteria</taxon>
        <taxon>Bacillati</taxon>
        <taxon>Bacillota</taxon>
        <taxon>Bacilli</taxon>
        <taxon>Bacillales</taxon>
        <taxon>Paenibacillaceae</taxon>
        <taxon>Paenibacillus</taxon>
    </lineage>
</organism>
<reference evidence="2" key="1">
    <citation type="submission" date="2019-10" db="EMBL/GenBank/DDBJ databases">
        <title>Description of Paenibacillus glebae sp. nov.</title>
        <authorList>
            <person name="Carlier A."/>
            <person name="Qi S."/>
        </authorList>
    </citation>
    <scope>NUCLEOTIDE SEQUENCE</scope>
    <source>
        <strain evidence="2">LMG 31456</strain>
    </source>
</reference>
<proteinExistence type="predicted"/>
<dbReference type="InterPro" id="IPR051465">
    <property type="entry name" value="Cell_Envelope_Struct_Comp"/>
</dbReference>
<dbReference type="Pfam" id="PF13229">
    <property type="entry name" value="Beta_helix"/>
    <property type="match status" value="1"/>
</dbReference>
<dbReference type="InterPro" id="IPR039448">
    <property type="entry name" value="Beta_helix"/>
</dbReference>
<dbReference type="AlphaFoldDB" id="A0A972K5S2"/>
<dbReference type="PANTHER" id="PTHR43308">
    <property type="entry name" value="OUTER MEMBRANE PROTEIN ALPHA-RELATED"/>
    <property type="match status" value="1"/>
</dbReference>
<dbReference type="InterPro" id="IPR012334">
    <property type="entry name" value="Pectin_lyas_fold"/>
</dbReference>
<dbReference type="PANTHER" id="PTHR43308:SF5">
    <property type="entry name" value="S-LAYER PROTEIN _ PEPTIDOGLYCAN ENDO-BETA-N-ACETYLGLUCOSAMINIDASE"/>
    <property type="match status" value="1"/>
</dbReference>
<feature type="domain" description="SLH" evidence="1">
    <location>
        <begin position="26"/>
        <end position="87"/>
    </location>
</feature>
<feature type="domain" description="SLH" evidence="1">
    <location>
        <begin position="152"/>
        <end position="211"/>
    </location>
</feature>
<evidence type="ECO:0000313" key="2">
    <source>
        <dbReference type="EMBL" id="NOU97357.1"/>
    </source>
</evidence>
<dbReference type="EMBL" id="WHOD01000109">
    <property type="protein sequence ID" value="NOU97357.1"/>
    <property type="molecule type" value="Genomic_DNA"/>
</dbReference>